<dbReference type="EC" id="2.1.1.198" evidence="6"/>
<dbReference type="InterPro" id="IPR014777">
    <property type="entry name" value="4pyrrole_Mease_sub1"/>
</dbReference>
<comment type="similarity">
    <text evidence="6">Belongs to the methyltransferase superfamily. RsmI family.</text>
</comment>
<name>A0ABZ2BYJ9_9RHOB</name>
<dbReference type="InterPro" id="IPR008189">
    <property type="entry name" value="rRNA_ssu_MeTfrase_I"/>
</dbReference>
<feature type="domain" description="Tetrapyrrole methylase" evidence="7">
    <location>
        <begin position="12"/>
        <end position="215"/>
    </location>
</feature>
<dbReference type="Gene3D" id="3.40.1010.10">
    <property type="entry name" value="Cobalt-precorrin-4 Transmethylase, Domain 1"/>
    <property type="match status" value="1"/>
</dbReference>
<evidence type="ECO:0000256" key="3">
    <source>
        <dbReference type="ARBA" id="ARBA00022603"/>
    </source>
</evidence>
<dbReference type="GO" id="GO:0032259">
    <property type="term" value="P:methylation"/>
    <property type="evidence" value="ECO:0007669"/>
    <property type="project" value="UniProtKB-KW"/>
</dbReference>
<sequence length="285" mass="30175">MNFQKVPLSAGLYFVGVPIGTARDITLRALDVLASADVLAAEDTRSLRRLMDIHGVPLAGRNLAALHDHSGTGVIKRLLEAVAAGKSVAYASEAGMPLIADPGFELSRAAGEAGCMVTCAPGPSAILTALVLAGLPTDAFYFSGFLPNAKTARRSGLEALREVPGTLVFYESPKRLGAMLADAASVLGSERKAVVCRELTKKFEEVRRGTLAELAEQYAQQSVKGEVVVLVDRGRSDSVSQDSLKSDLTQALASTTMRDAVDLVSKAHNLPRRQVYQLALELAKG</sequence>
<dbReference type="InterPro" id="IPR035996">
    <property type="entry name" value="4pyrrol_Methylase_sf"/>
</dbReference>
<dbReference type="EMBL" id="CP143423">
    <property type="protein sequence ID" value="WVX50520.1"/>
    <property type="molecule type" value="Genomic_DNA"/>
</dbReference>
<dbReference type="Gene3D" id="3.30.950.10">
    <property type="entry name" value="Methyltransferase, Cobalt-precorrin-4 Transmethylase, Domain 2"/>
    <property type="match status" value="1"/>
</dbReference>
<evidence type="ECO:0000256" key="5">
    <source>
        <dbReference type="ARBA" id="ARBA00022691"/>
    </source>
</evidence>
<evidence type="ECO:0000313" key="9">
    <source>
        <dbReference type="EMBL" id="WVX50520.1"/>
    </source>
</evidence>
<evidence type="ECO:0000256" key="1">
    <source>
        <dbReference type="ARBA" id="ARBA00022490"/>
    </source>
</evidence>
<keyword evidence="2 6" id="KW-0698">rRNA processing</keyword>
<keyword evidence="3 6" id="KW-0489">Methyltransferase</keyword>
<dbReference type="PANTHER" id="PTHR46111">
    <property type="entry name" value="RIBOSOMAL RNA SMALL SUBUNIT METHYLTRANSFERASE I"/>
    <property type="match status" value="1"/>
</dbReference>
<keyword evidence="5 6" id="KW-0949">S-adenosyl-L-methionine</keyword>
<evidence type="ECO:0000259" key="7">
    <source>
        <dbReference type="Pfam" id="PF00590"/>
    </source>
</evidence>
<dbReference type="Pfam" id="PF00590">
    <property type="entry name" value="TP_methylase"/>
    <property type="match status" value="1"/>
</dbReference>
<dbReference type="InterPro" id="IPR014776">
    <property type="entry name" value="4pyrrole_Mease_sub2"/>
</dbReference>
<dbReference type="Proteomes" id="UP001318682">
    <property type="component" value="Chromosome"/>
</dbReference>
<dbReference type="InterPro" id="IPR053910">
    <property type="entry name" value="RsmI_HTH"/>
</dbReference>
<feature type="domain" description="RsmI HTH" evidence="8">
    <location>
        <begin position="248"/>
        <end position="282"/>
    </location>
</feature>
<organism evidence="9 10">
    <name type="scientific">Roseobacter fucihabitans</name>
    <dbReference type="NCBI Taxonomy" id="1537242"/>
    <lineage>
        <taxon>Bacteria</taxon>
        <taxon>Pseudomonadati</taxon>
        <taxon>Pseudomonadota</taxon>
        <taxon>Alphaproteobacteria</taxon>
        <taxon>Rhodobacterales</taxon>
        <taxon>Roseobacteraceae</taxon>
        <taxon>Roseobacter</taxon>
    </lineage>
</organism>
<dbReference type="HAMAP" id="MF_01877">
    <property type="entry name" value="16SrRNA_methyltr_I"/>
    <property type="match status" value="1"/>
</dbReference>
<evidence type="ECO:0000256" key="6">
    <source>
        <dbReference type="HAMAP-Rule" id="MF_01877"/>
    </source>
</evidence>
<evidence type="ECO:0000256" key="2">
    <source>
        <dbReference type="ARBA" id="ARBA00022552"/>
    </source>
</evidence>
<proteinExistence type="inferred from homology"/>
<keyword evidence="1 6" id="KW-0963">Cytoplasm</keyword>
<dbReference type="RefSeq" id="WP_187428948.1">
    <property type="nucleotide sequence ID" value="NZ_CP143423.1"/>
</dbReference>
<comment type="subcellular location">
    <subcellularLocation>
        <location evidence="6">Cytoplasm</location>
    </subcellularLocation>
</comment>
<keyword evidence="10" id="KW-1185">Reference proteome</keyword>
<dbReference type="CDD" id="cd11648">
    <property type="entry name" value="RsmI"/>
    <property type="match status" value="1"/>
</dbReference>
<gene>
    <name evidence="6 9" type="primary">rsmI</name>
    <name evidence="9" type="ORF">ROLI_036180</name>
</gene>
<accession>A0ABZ2BYJ9</accession>
<keyword evidence="4 6" id="KW-0808">Transferase</keyword>
<dbReference type="Pfam" id="PF23016">
    <property type="entry name" value="RsmI_C"/>
    <property type="match status" value="1"/>
</dbReference>
<dbReference type="InterPro" id="IPR000878">
    <property type="entry name" value="4pyrrol_Mease"/>
</dbReference>
<comment type="catalytic activity">
    <reaction evidence="6">
        <text>cytidine(1402) in 16S rRNA + S-adenosyl-L-methionine = 2'-O-methylcytidine(1402) in 16S rRNA + S-adenosyl-L-homocysteine + H(+)</text>
        <dbReference type="Rhea" id="RHEA:42924"/>
        <dbReference type="Rhea" id="RHEA-COMP:10285"/>
        <dbReference type="Rhea" id="RHEA-COMP:10286"/>
        <dbReference type="ChEBI" id="CHEBI:15378"/>
        <dbReference type="ChEBI" id="CHEBI:57856"/>
        <dbReference type="ChEBI" id="CHEBI:59789"/>
        <dbReference type="ChEBI" id="CHEBI:74495"/>
        <dbReference type="ChEBI" id="CHEBI:82748"/>
        <dbReference type="EC" id="2.1.1.198"/>
    </reaction>
</comment>
<evidence type="ECO:0000313" key="10">
    <source>
        <dbReference type="Proteomes" id="UP001318682"/>
    </source>
</evidence>
<dbReference type="PIRSF" id="PIRSF005917">
    <property type="entry name" value="MTase_YraL"/>
    <property type="match status" value="1"/>
</dbReference>
<dbReference type="NCBIfam" id="TIGR00096">
    <property type="entry name" value="16S rRNA (cytidine(1402)-2'-O)-methyltransferase"/>
    <property type="match status" value="1"/>
</dbReference>
<dbReference type="PANTHER" id="PTHR46111:SF1">
    <property type="entry name" value="RIBOSOMAL RNA SMALL SUBUNIT METHYLTRANSFERASE I"/>
    <property type="match status" value="1"/>
</dbReference>
<comment type="function">
    <text evidence="6">Catalyzes the 2'-O-methylation of the ribose of cytidine 1402 (C1402) in 16S rRNA.</text>
</comment>
<dbReference type="GO" id="GO:0008168">
    <property type="term" value="F:methyltransferase activity"/>
    <property type="evidence" value="ECO:0007669"/>
    <property type="project" value="UniProtKB-KW"/>
</dbReference>
<evidence type="ECO:0000256" key="4">
    <source>
        <dbReference type="ARBA" id="ARBA00022679"/>
    </source>
</evidence>
<protein>
    <recommendedName>
        <fullName evidence="6">Ribosomal RNA small subunit methyltransferase I</fullName>
        <ecNumber evidence="6">2.1.1.198</ecNumber>
    </recommendedName>
    <alternativeName>
        <fullName evidence="6">16S rRNA 2'-O-ribose C1402 methyltransferase</fullName>
    </alternativeName>
    <alternativeName>
        <fullName evidence="6">rRNA (cytidine-2'-O-)-methyltransferase RsmI</fullName>
    </alternativeName>
</protein>
<reference evidence="10" key="2">
    <citation type="submission" date="2024-01" db="EMBL/GenBank/DDBJ databases">
        <title>Roseobacter fucihabitans sp. nov., isolated from the brown alga Fucus spiralis.</title>
        <authorList>
            <person name="Hahnke S."/>
            <person name="Berger M."/>
            <person name="Schlingloff A."/>
            <person name="Athale I."/>
            <person name="Neumann-Schaal M."/>
            <person name="Adenaya A."/>
            <person name="Poehlein A."/>
            <person name="Daniel R."/>
            <person name="Pertersen J."/>
            <person name="Brinkhoff T."/>
        </authorList>
    </citation>
    <scope>NUCLEOTIDE SEQUENCE [LARGE SCALE GENOMIC DNA]</scope>
    <source>
        <strain evidence="10">B14</strain>
    </source>
</reference>
<dbReference type="SUPFAM" id="SSF53790">
    <property type="entry name" value="Tetrapyrrole methylase"/>
    <property type="match status" value="1"/>
</dbReference>
<evidence type="ECO:0000259" key="8">
    <source>
        <dbReference type="Pfam" id="PF23016"/>
    </source>
</evidence>
<reference evidence="9 10" key="1">
    <citation type="submission" date="2015-07" db="EMBL/GenBank/DDBJ databases">
        <authorList>
            <person name="Voget S."/>
            <person name="Dogs M."/>
            <person name="Brinkhoff T.H."/>
            <person name="Daniel R."/>
        </authorList>
    </citation>
    <scope>NUCLEOTIDE SEQUENCE [LARGE SCALE GENOMIC DNA]</scope>
    <source>
        <strain evidence="9 10">B14</strain>
    </source>
</reference>